<evidence type="ECO:0000256" key="5">
    <source>
        <dbReference type="ARBA" id="ARBA00022737"/>
    </source>
</evidence>
<evidence type="ECO:0000256" key="7">
    <source>
        <dbReference type="ARBA" id="ARBA00023136"/>
    </source>
</evidence>
<evidence type="ECO:0000256" key="10">
    <source>
        <dbReference type="ARBA" id="ARBA00023319"/>
    </source>
</evidence>
<dbReference type="InterPro" id="IPR050412">
    <property type="entry name" value="Ig-like_Receptors_ImmuneReg"/>
</dbReference>
<keyword evidence="3" id="KW-0812">Transmembrane</keyword>
<dbReference type="InterPro" id="IPR036179">
    <property type="entry name" value="Ig-like_dom_sf"/>
</dbReference>
<reference evidence="12" key="2">
    <citation type="submission" date="2025-08" db="UniProtKB">
        <authorList>
            <consortium name="Ensembl"/>
        </authorList>
    </citation>
    <scope>IDENTIFICATION</scope>
</reference>
<reference evidence="12 13" key="1">
    <citation type="submission" date="2017-08" db="EMBL/GenBank/DDBJ databases">
        <title>USMARCv1.0.</title>
        <authorList>
            <person name="Hannum G.I."/>
            <person name="Koren S."/>
            <person name="Schroeder S.G."/>
            <person name="Chin S.C."/>
            <person name="Nonneman D.J."/>
            <person name="Becker S.A."/>
            <person name="Rosen B.D."/>
            <person name="Bickhart D.M."/>
            <person name="Putnam N.H."/>
            <person name="Green R.E."/>
            <person name="Tuggle C.K."/>
            <person name="Liu H."/>
            <person name="Rohrer G.A."/>
            <person name="Warr A."/>
            <person name="Hall R."/>
            <person name="Kim K."/>
            <person name="Hume D.A."/>
            <person name="Talbot R."/>
            <person name="Chow W."/>
            <person name="Howe K."/>
            <person name="Schwartz A.S."/>
            <person name="Watson M."/>
            <person name="Archibald A.L."/>
            <person name="Phillippy A.M."/>
            <person name="Smith T.P.L."/>
        </authorList>
    </citation>
    <scope>NUCLEOTIDE SEQUENCE [LARGE SCALE GENOMIC DNA]</scope>
</reference>
<keyword evidence="4" id="KW-0732">Signal</keyword>
<dbReference type="SUPFAM" id="SSF48726">
    <property type="entry name" value="Immunoglobulin"/>
    <property type="match status" value="1"/>
</dbReference>
<keyword evidence="10" id="KW-0393">Immunoglobulin domain</keyword>
<keyword evidence="8" id="KW-1015">Disulfide bond</keyword>
<evidence type="ECO:0000256" key="3">
    <source>
        <dbReference type="ARBA" id="ARBA00022692"/>
    </source>
</evidence>
<evidence type="ECO:0000256" key="1">
    <source>
        <dbReference type="ARBA" id="ARBA00004162"/>
    </source>
</evidence>
<dbReference type="Gene3D" id="2.60.40.10">
    <property type="entry name" value="Immunoglobulins"/>
    <property type="match status" value="1"/>
</dbReference>
<protein>
    <submittedName>
        <fullName evidence="12">Uncharacterized protein</fullName>
    </submittedName>
</protein>
<keyword evidence="7" id="KW-0472">Membrane</keyword>
<comment type="subcellular location">
    <subcellularLocation>
        <location evidence="1">Cell membrane</location>
        <topology evidence="1">Single-pass membrane protein</topology>
    </subcellularLocation>
</comment>
<evidence type="ECO:0000256" key="2">
    <source>
        <dbReference type="ARBA" id="ARBA00022475"/>
    </source>
</evidence>
<dbReference type="Ensembl" id="ENSSSCT00070051115.1">
    <property type="protein sequence ID" value="ENSSSCP00070043233.1"/>
    <property type="gene ID" value="ENSSSCG00070025564.1"/>
</dbReference>
<evidence type="ECO:0000256" key="11">
    <source>
        <dbReference type="SAM" id="MobiDB-lite"/>
    </source>
</evidence>
<evidence type="ECO:0000256" key="4">
    <source>
        <dbReference type="ARBA" id="ARBA00022729"/>
    </source>
</evidence>
<feature type="compositionally biased region" description="Basic and acidic residues" evidence="11">
    <location>
        <begin position="76"/>
        <end position="90"/>
    </location>
</feature>
<proteinExistence type="predicted"/>
<feature type="region of interest" description="Disordered" evidence="11">
    <location>
        <begin position="41"/>
        <end position="90"/>
    </location>
</feature>
<accession>A0A4X1VN29</accession>
<dbReference type="Proteomes" id="UP000314985">
    <property type="component" value="Chromosome 6"/>
</dbReference>
<keyword evidence="6" id="KW-1133">Transmembrane helix</keyword>
<dbReference type="AlphaFoldDB" id="A0A4X1VN29"/>
<name>A0A4X1VN29_PIG</name>
<dbReference type="InterPro" id="IPR013783">
    <property type="entry name" value="Ig-like_fold"/>
</dbReference>
<evidence type="ECO:0000256" key="6">
    <source>
        <dbReference type="ARBA" id="ARBA00022989"/>
    </source>
</evidence>
<dbReference type="FunFam" id="2.60.40.10:FF:000049">
    <property type="entry name" value="Leukocyte immunoglobulin-like receptor subfamily B member 1"/>
    <property type="match status" value="1"/>
</dbReference>
<dbReference type="PANTHER" id="PTHR11738:SF179">
    <property type="entry name" value="LEUKOCYTE IMMUNOGLOBULIN-LIKE RECEPTOR SUBFAMILY A MEMBER 5"/>
    <property type="match status" value="1"/>
</dbReference>
<feature type="compositionally biased region" description="Gly residues" evidence="11">
    <location>
        <begin position="45"/>
        <end position="62"/>
    </location>
</feature>
<evidence type="ECO:0000256" key="9">
    <source>
        <dbReference type="ARBA" id="ARBA00023180"/>
    </source>
</evidence>
<keyword evidence="5" id="KW-0677">Repeat</keyword>
<organism evidence="12 13">
    <name type="scientific">Sus scrofa</name>
    <name type="common">Pig</name>
    <dbReference type="NCBI Taxonomy" id="9823"/>
    <lineage>
        <taxon>Eukaryota</taxon>
        <taxon>Metazoa</taxon>
        <taxon>Chordata</taxon>
        <taxon>Craniata</taxon>
        <taxon>Vertebrata</taxon>
        <taxon>Euteleostomi</taxon>
        <taxon>Mammalia</taxon>
        <taxon>Eutheria</taxon>
        <taxon>Laurasiatheria</taxon>
        <taxon>Artiodactyla</taxon>
        <taxon>Suina</taxon>
        <taxon>Suidae</taxon>
        <taxon>Sus</taxon>
    </lineage>
</organism>
<evidence type="ECO:0000256" key="8">
    <source>
        <dbReference type="ARBA" id="ARBA00023157"/>
    </source>
</evidence>
<dbReference type="GO" id="GO:0005886">
    <property type="term" value="C:plasma membrane"/>
    <property type="evidence" value="ECO:0007669"/>
    <property type="project" value="UniProtKB-SubCell"/>
</dbReference>
<dbReference type="PANTHER" id="PTHR11738">
    <property type="entry name" value="MHC CLASS I NK CELL RECEPTOR"/>
    <property type="match status" value="1"/>
</dbReference>
<keyword evidence="9" id="KW-0325">Glycoprotein</keyword>
<evidence type="ECO:0000313" key="12">
    <source>
        <dbReference type="Ensembl" id="ENSSSCP00070043233.1"/>
    </source>
</evidence>
<keyword evidence="2" id="KW-1003">Cell membrane</keyword>
<evidence type="ECO:0000313" key="13">
    <source>
        <dbReference type="Proteomes" id="UP000314985"/>
    </source>
</evidence>
<sequence length="203" mass="21147">MGAGTDATVDTTSPPCCRPPVTPWTSWWQVRSRRVRRGPTLYTGPAGGAPGGMPGPGGGAPGREGQPAWRSGGWRGSEKHNTHRGGCSERPCRVSVQNQAGRQPLTPSLSPGQLICTAYISVQPGPSVATGHNVTLLCRSWSRMDTFLLSKEGAAHAPLRLRSQPRAGQNQAQFFMGPVTSAHGAPTGAMAHAAGPLPAVTAQ</sequence>